<feature type="compositionally biased region" description="Basic and acidic residues" evidence="2">
    <location>
        <begin position="512"/>
        <end position="537"/>
    </location>
</feature>
<feature type="coiled-coil region" evidence="1">
    <location>
        <begin position="33"/>
        <end position="134"/>
    </location>
</feature>
<protein>
    <recommendedName>
        <fullName evidence="5">Nck-associated protein 5 C-terminal domain-containing protein</fullName>
    </recommendedName>
</protein>
<evidence type="ECO:0000256" key="1">
    <source>
        <dbReference type="SAM" id="Coils"/>
    </source>
</evidence>
<feature type="compositionally biased region" description="Low complexity" evidence="2">
    <location>
        <begin position="340"/>
        <end position="349"/>
    </location>
</feature>
<keyword evidence="1" id="KW-0175">Coiled coil</keyword>
<feature type="compositionally biased region" description="Polar residues" evidence="2">
    <location>
        <begin position="446"/>
        <end position="465"/>
    </location>
</feature>
<dbReference type="EMBL" id="WIXP02000016">
    <property type="protein sequence ID" value="KAF6198337.1"/>
    <property type="molecule type" value="Genomic_DNA"/>
</dbReference>
<name>A0A8S9WNS7_APOLU</name>
<dbReference type="PANTHER" id="PTHR21740:SF8">
    <property type="entry name" value="NCK-ASSOCIATED PROTEIN 5"/>
    <property type="match status" value="1"/>
</dbReference>
<dbReference type="OrthoDB" id="8930856at2759"/>
<evidence type="ECO:0008006" key="5">
    <source>
        <dbReference type="Google" id="ProtNLM"/>
    </source>
</evidence>
<feature type="non-terminal residue" evidence="3">
    <location>
        <position position="1"/>
    </location>
</feature>
<evidence type="ECO:0000313" key="4">
    <source>
        <dbReference type="Proteomes" id="UP000466442"/>
    </source>
</evidence>
<dbReference type="InterPro" id="IPR026163">
    <property type="entry name" value="Nckap5l"/>
</dbReference>
<proteinExistence type="predicted"/>
<keyword evidence="4" id="KW-1185">Reference proteome</keyword>
<feature type="compositionally biased region" description="Basic and acidic residues" evidence="2">
    <location>
        <begin position="569"/>
        <end position="585"/>
    </location>
</feature>
<gene>
    <name evidence="3" type="ORF">GE061_008085</name>
</gene>
<feature type="compositionally biased region" description="Basic residues" evidence="2">
    <location>
        <begin position="637"/>
        <end position="649"/>
    </location>
</feature>
<evidence type="ECO:0000313" key="3">
    <source>
        <dbReference type="EMBL" id="KAF6198337.1"/>
    </source>
</evidence>
<organism evidence="3 4">
    <name type="scientific">Apolygus lucorum</name>
    <name type="common">Small green plant bug</name>
    <name type="synonym">Lygocoris lucorum</name>
    <dbReference type="NCBI Taxonomy" id="248454"/>
    <lineage>
        <taxon>Eukaryota</taxon>
        <taxon>Metazoa</taxon>
        <taxon>Ecdysozoa</taxon>
        <taxon>Arthropoda</taxon>
        <taxon>Hexapoda</taxon>
        <taxon>Insecta</taxon>
        <taxon>Pterygota</taxon>
        <taxon>Neoptera</taxon>
        <taxon>Paraneoptera</taxon>
        <taxon>Hemiptera</taxon>
        <taxon>Heteroptera</taxon>
        <taxon>Panheteroptera</taxon>
        <taxon>Cimicomorpha</taxon>
        <taxon>Miridae</taxon>
        <taxon>Mirini</taxon>
        <taxon>Apolygus</taxon>
    </lineage>
</organism>
<sequence>LEDSLRVMSTYKTQHSLLLAENENLKTSIENKTVQFQSALNRLSAENEELRTRLHALESTGSEREAALWRRLRAAEEENARLTAERDKCEKCLDQVAHGVVQALLSQKGLGEEITSLREKVKELEKQNYALSSLLLHNVPKGRPVHSTLDAVIRPLSCDDGRLRWKDDANGLLWTHAHRPSSLNLDAQPSLLATLTGECHKDEGYSTMSSEVQDGAPSQGVGPLERLQEENCGRLGEDTADDIGKRYTVHRSSSDSALLPLGARMSPLGGPSLPLCLLICEEVVNDWWEPALCCEPDDDAVPPPPELEEWNMDDIPGISFLDLDEEDVWSAVDSWSSGQTTASSSLGASNNPGVGGCHSKRSSGAESAATGVSAMTPGDGEGVSTTSFTRDFYRLVKFESNKSLASTSSKSQVSECGGGRDSNFQNVLQLIAQQQSVEDPKESDSEPLSLSDRSASTTAPTTIETNGGNSNSSGVSSDEQQVTVKPSESWGLLTVPEEEPEASATIGASSVKRGESSIESRPRPETTDDKASRKDSGNLEESPLRAANTLAELERMVSVDGGEEEEDDSKGKEPEEEKAEGKEWRPTGWVHLHRAELSDPKTRANYADLVMLASRSSSSCSGSSESGDDHSPYSQLHRLHRSRRHKKASATRDGAIRIHVTPRLSIVGREDIFTRFGAKEAEAVASFDFLEELEAETPAGPNSK</sequence>
<dbReference type="PANTHER" id="PTHR21740">
    <property type="entry name" value="NCK-ASSOCIATED PROTEIN 5"/>
    <property type="match status" value="1"/>
</dbReference>
<comment type="caution">
    <text evidence="3">The sequence shown here is derived from an EMBL/GenBank/DDBJ whole genome shotgun (WGS) entry which is preliminary data.</text>
</comment>
<feature type="compositionally biased region" description="Low complexity" evidence="2">
    <location>
        <begin position="614"/>
        <end position="625"/>
    </location>
</feature>
<reference evidence="3" key="1">
    <citation type="journal article" date="2021" name="Mol. Ecol. Resour.">
        <title>Apolygus lucorum genome provides insights into omnivorousness and mesophyll feeding.</title>
        <authorList>
            <person name="Liu Y."/>
            <person name="Liu H."/>
            <person name="Wang H."/>
            <person name="Huang T."/>
            <person name="Liu B."/>
            <person name="Yang B."/>
            <person name="Yin L."/>
            <person name="Li B."/>
            <person name="Zhang Y."/>
            <person name="Zhang S."/>
            <person name="Jiang F."/>
            <person name="Zhang X."/>
            <person name="Ren Y."/>
            <person name="Wang B."/>
            <person name="Wang S."/>
            <person name="Lu Y."/>
            <person name="Wu K."/>
            <person name="Fan W."/>
            <person name="Wang G."/>
        </authorList>
    </citation>
    <scope>NUCLEOTIDE SEQUENCE</scope>
    <source>
        <strain evidence="3">12Hb</strain>
    </source>
</reference>
<dbReference type="AlphaFoldDB" id="A0A8S9WNS7"/>
<dbReference type="Proteomes" id="UP000466442">
    <property type="component" value="Linkage Group LG16"/>
</dbReference>
<feature type="region of interest" description="Disordered" evidence="2">
    <location>
        <begin position="614"/>
        <end position="654"/>
    </location>
</feature>
<feature type="compositionally biased region" description="Low complexity" evidence="2">
    <location>
        <begin position="466"/>
        <end position="477"/>
    </location>
</feature>
<accession>A0A8S9WNS7</accession>
<feature type="region of interest" description="Disordered" evidence="2">
    <location>
        <begin position="434"/>
        <end position="587"/>
    </location>
</feature>
<evidence type="ECO:0000256" key="2">
    <source>
        <dbReference type="SAM" id="MobiDB-lite"/>
    </source>
</evidence>
<feature type="region of interest" description="Disordered" evidence="2">
    <location>
        <begin position="340"/>
        <end position="384"/>
    </location>
</feature>